<evidence type="ECO:0000313" key="5">
    <source>
        <dbReference type="Proteomes" id="UP000582213"/>
    </source>
</evidence>
<evidence type="ECO:0000256" key="1">
    <source>
        <dbReference type="SAM" id="Phobius"/>
    </source>
</evidence>
<dbReference type="GeneID" id="42799624"/>
<keyword evidence="1" id="KW-0812">Transmembrane</keyword>
<gene>
    <name evidence="3" type="ORF">D1869_00205</name>
    <name evidence="2" type="ORF">HNQ62_002970</name>
</gene>
<feature type="transmembrane region" description="Helical" evidence="1">
    <location>
        <begin position="99"/>
        <end position="123"/>
    </location>
</feature>
<sequence length="210" mass="24411">MILSRYFYIIQAKIVGDLRSKEILWIILPNIFMELFFLFFVGGIIGSAYQFYVAIGTTVNNYVSMLLSISYNIFLDYFSDSKRNSYELLLSKSNMEYALVFNMLPSYLISTIISIPSLIYIVYYDALRIVYMMFINLLIYLVFTPFLVRLGFLIDDIKKVIIFRVFNLYLTRLNIAIIPSGKLLTIIPLTLAVPIIYNPVSILIQLLTYL</sequence>
<organism evidence="3 4">
    <name type="scientific">Sulfurisphaera ohwakuensis</name>
    <dbReference type="NCBI Taxonomy" id="69656"/>
    <lineage>
        <taxon>Archaea</taxon>
        <taxon>Thermoproteota</taxon>
        <taxon>Thermoprotei</taxon>
        <taxon>Sulfolobales</taxon>
        <taxon>Sulfolobaceae</taxon>
        <taxon>Sulfurisphaera</taxon>
    </lineage>
</organism>
<dbReference type="AlphaFoldDB" id="A0A650CD78"/>
<reference evidence="3 4" key="1">
    <citation type="submission" date="2019-10" db="EMBL/GenBank/DDBJ databases">
        <title>Genome Sequences from Six Type Strain Members of the Archaeal Family Sulfolobaceae: Acidianus ambivalens, Acidianus infernus, Metallosphaera prunae, Stygiolobus azoricus, Sulfolobus metallicus, and Sulfurisphaera ohwakuensis.</title>
        <authorList>
            <person name="Counts J.A."/>
            <person name="Kelly R.M."/>
        </authorList>
    </citation>
    <scope>NUCLEOTIDE SEQUENCE [LARGE SCALE GENOMIC DNA]</scope>
    <source>
        <strain evidence="3 4">TA-1</strain>
    </source>
</reference>
<keyword evidence="1" id="KW-1133">Transmembrane helix</keyword>
<evidence type="ECO:0000313" key="2">
    <source>
        <dbReference type="EMBL" id="MBB5255195.1"/>
    </source>
</evidence>
<dbReference type="EMBL" id="CP045484">
    <property type="protein sequence ID" value="QGR15790.1"/>
    <property type="molecule type" value="Genomic_DNA"/>
</dbReference>
<keyword evidence="1" id="KW-0472">Membrane</keyword>
<feature type="transmembrane region" description="Helical" evidence="1">
    <location>
        <begin position="23"/>
        <end position="45"/>
    </location>
</feature>
<dbReference type="KEGG" id="soh:D1869_00205"/>
<evidence type="ECO:0000313" key="3">
    <source>
        <dbReference type="EMBL" id="QGR15790.1"/>
    </source>
</evidence>
<name>A0A650CD78_SULOH</name>
<evidence type="ECO:0000313" key="4">
    <source>
        <dbReference type="Proteomes" id="UP000427373"/>
    </source>
</evidence>
<dbReference type="RefSeq" id="WP_156013384.1">
    <property type="nucleotide sequence ID" value="NZ_CP045484.1"/>
</dbReference>
<keyword evidence="4" id="KW-1185">Reference proteome</keyword>
<dbReference type="EMBL" id="JACHFY010000050">
    <property type="protein sequence ID" value="MBB5255195.1"/>
    <property type="molecule type" value="Genomic_DNA"/>
</dbReference>
<protein>
    <submittedName>
        <fullName evidence="3">Uncharacterized protein</fullName>
    </submittedName>
</protein>
<proteinExistence type="predicted"/>
<feature type="transmembrane region" description="Helical" evidence="1">
    <location>
        <begin position="51"/>
        <end position="78"/>
    </location>
</feature>
<dbReference type="Proteomes" id="UP000427373">
    <property type="component" value="Chromosome"/>
</dbReference>
<dbReference type="Proteomes" id="UP000582213">
    <property type="component" value="Unassembled WGS sequence"/>
</dbReference>
<reference evidence="2 5" key="2">
    <citation type="submission" date="2020-08" db="EMBL/GenBank/DDBJ databases">
        <title>Genomic Encyclopedia of Type Strains, Phase IV (KMG-IV): sequencing the most valuable type-strain genomes for metagenomic binning, comparative biology and taxonomic classification.</title>
        <authorList>
            <person name="Goeker M."/>
        </authorList>
    </citation>
    <scope>NUCLEOTIDE SEQUENCE [LARGE SCALE GENOMIC DNA]</scope>
    <source>
        <strain evidence="2 5">DSM 12421</strain>
    </source>
</reference>
<feature type="transmembrane region" description="Helical" evidence="1">
    <location>
        <begin position="129"/>
        <end position="148"/>
    </location>
</feature>
<accession>A0A650CD78</accession>